<keyword evidence="1" id="KW-1133">Transmembrane helix</keyword>
<protein>
    <submittedName>
        <fullName evidence="2">Uncharacterized protein</fullName>
    </submittedName>
</protein>
<dbReference type="OrthoDB" id="2300224at2"/>
<keyword evidence="3" id="KW-1185">Reference proteome</keyword>
<keyword evidence="1" id="KW-0472">Membrane</keyword>
<keyword evidence="1" id="KW-0812">Transmembrane</keyword>
<dbReference type="EMBL" id="JQCQ01000001">
    <property type="protein sequence ID" value="KRO26271.1"/>
    <property type="molecule type" value="Genomic_DNA"/>
</dbReference>
<feature type="transmembrane region" description="Helical" evidence="1">
    <location>
        <begin position="6"/>
        <end position="27"/>
    </location>
</feature>
<reference evidence="2 3" key="1">
    <citation type="journal article" date="2015" name="Genome Announc.">
        <title>Expanding the biotechnology potential of lactobacilli through comparative genomics of 213 strains and associated genera.</title>
        <authorList>
            <person name="Sun Z."/>
            <person name="Harris H.M."/>
            <person name="McCann A."/>
            <person name="Guo C."/>
            <person name="Argimon S."/>
            <person name="Zhang W."/>
            <person name="Yang X."/>
            <person name="Jeffery I.B."/>
            <person name="Cooney J.C."/>
            <person name="Kagawa T.F."/>
            <person name="Liu W."/>
            <person name="Song Y."/>
            <person name="Salvetti E."/>
            <person name="Wrobel A."/>
            <person name="Rasinkangas P."/>
            <person name="Parkhill J."/>
            <person name="Rea M.C."/>
            <person name="O'Sullivan O."/>
            <person name="Ritari J."/>
            <person name="Douillard F.P."/>
            <person name="Paul Ross R."/>
            <person name="Yang R."/>
            <person name="Briner A.E."/>
            <person name="Felis G.E."/>
            <person name="de Vos W.M."/>
            <person name="Barrangou R."/>
            <person name="Klaenhammer T.R."/>
            <person name="Caufield P.W."/>
            <person name="Cui Y."/>
            <person name="Zhang H."/>
            <person name="O'Toole P.W."/>
        </authorList>
    </citation>
    <scope>NUCLEOTIDE SEQUENCE [LARGE SCALE GENOMIC DNA]</scope>
    <source>
        <strain evidence="2 3">DSM 23026</strain>
    </source>
</reference>
<sequence>MRQITIIFWAFIFGEVIGYIGGALDALPYQRFQIGIVAAIVALITSNMIPLLSKGPKETK</sequence>
<dbReference type="InterPro" id="IPR021324">
    <property type="entry name" value="DUF2929"/>
</dbReference>
<proteinExistence type="predicted"/>
<feature type="transmembrane region" description="Helical" evidence="1">
    <location>
        <begin position="34"/>
        <end position="53"/>
    </location>
</feature>
<dbReference type="PATRIC" id="fig|480391.4.peg.58"/>
<comment type="caution">
    <text evidence="2">The sequence shown here is derived from an EMBL/GenBank/DDBJ whole genome shotgun (WGS) entry which is preliminary data.</text>
</comment>
<gene>
    <name evidence="2" type="ORF">IV88_GL000056</name>
</gene>
<evidence type="ECO:0000313" key="3">
    <source>
        <dbReference type="Proteomes" id="UP000051249"/>
    </source>
</evidence>
<evidence type="ECO:0000313" key="2">
    <source>
        <dbReference type="EMBL" id="KRO26271.1"/>
    </source>
</evidence>
<dbReference type="Pfam" id="PF11151">
    <property type="entry name" value="DUF2929"/>
    <property type="match status" value="1"/>
</dbReference>
<dbReference type="AlphaFoldDB" id="A0A0R2NKI3"/>
<accession>A0A0R2NKI3</accession>
<name>A0A0R2NKI3_9LACO</name>
<organism evidence="2 3">
    <name type="scientific">Pediococcus argentinicus</name>
    <dbReference type="NCBI Taxonomy" id="480391"/>
    <lineage>
        <taxon>Bacteria</taxon>
        <taxon>Bacillati</taxon>
        <taxon>Bacillota</taxon>
        <taxon>Bacilli</taxon>
        <taxon>Lactobacillales</taxon>
        <taxon>Lactobacillaceae</taxon>
        <taxon>Pediococcus</taxon>
    </lineage>
</organism>
<evidence type="ECO:0000256" key="1">
    <source>
        <dbReference type="SAM" id="Phobius"/>
    </source>
</evidence>
<dbReference type="Proteomes" id="UP000051249">
    <property type="component" value="Unassembled WGS sequence"/>
</dbReference>